<dbReference type="InterPro" id="IPR000073">
    <property type="entry name" value="AB_hydrolase_1"/>
</dbReference>
<keyword evidence="2" id="KW-0378">Hydrolase</keyword>
<dbReference type="Gene3D" id="3.40.50.1820">
    <property type="entry name" value="alpha/beta hydrolase"/>
    <property type="match status" value="1"/>
</dbReference>
<keyword evidence="3" id="KW-1185">Reference proteome</keyword>
<dbReference type="Pfam" id="PF12697">
    <property type="entry name" value="Abhydrolase_6"/>
    <property type="match status" value="1"/>
</dbReference>
<evidence type="ECO:0000259" key="1">
    <source>
        <dbReference type="Pfam" id="PF12697"/>
    </source>
</evidence>
<proteinExistence type="predicted"/>
<dbReference type="SUPFAM" id="SSF53474">
    <property type="entry name" value="alpha/beta-Hydrolases"/>
    <property type="match status" value="1"/>
</dbReference>
<reference evidence="2 3" key="1">
    <citation type="submission" date="2024-03" db="EMBL/GenBank/DDBJ databases">
        <title>Draft genome sequence of Pseudonocardia tropica JCM 19149.</title>
        <authorList>
            <person name="Butdee W."/>
            <person name="Duangmal K."/>
        </authorList>
    </citation>
    <scope>NUCLEOTIDE SEQUENCE [LARGE SCALE GENOMIC DNA]</scope>
    <source>
        <strain evidence="2 3">JCM 19149</strain>
    </source>
</reference>
<dbReference type="InterPro" id="IPR050266">
    <property type="entry name" value="AB_hydrolase_sf"/>
</dbReference>
<accession>A0ABV1K264</accession>
<dbReference type="RefSeq" id="WP_345643798.1">
    <property type="nucleotide sequence ID" value="NZ_BAABLY010000020.1"/>
</dbReference>
<gene>
    <name evidence="2" type="ORF">WHI96_26245</name>
</gene>
<evidence type="ECO:0000313" key="3">
    <source>
        <dbReference type="Proteomes" id="UP001464923"/>
    </source>
</evidence>
<dbReference type="GO" id="GO:0016787">
    <property type="term" value="F:hydrolase activity"/>
    <property type="evidence" value="ECO:0007669"/>
    <property type="project" value="UniProtKB-KW"/>
</dbReference>
<dbReference type="EMBL" id="JBEDNP010000032">
    <property type="protein sequence ID" value="MEQ3542314.1"/>
    <property type="molecule type" value="Genomic_DNA"/>
</dbReference>
<dbReference type="Proteomes" id="UP001464923">
    <property type="component" value="Unassembled WGS sequence"/>
</dbReference>
<name>A0ABV1K264_9PSEU</name>
<dbReference type="PANTHER" id="PTHR43798">
    <property type="entry name" value="MONOACYLGLYCEROL LIPASE"/>
    <property type="match status" value="1"/>
</dbReference>
<sequence>MARPAGDAYVSIDGEVAARVRAGAGPPVLWIHGYTLDSGIWAALWDRLPEYTHVGIDLPGHGESAPLRREEGLGVLADRLGRIASGLGARHVVALSFGTIVAIELAARWTDTVRTLVLGAPALGGGPQDPVTQRRYREIIRCHRRSGPGKELRDLWLRRDSNVFRHASRDPSLWALLQSTVARHRWTELRDGSMHRLTAQTQDKALLRRITADTLLLLGEHEMPAFVASAARIRSAVRRSRRAEVPGTGHLCLLEDPDTAAALIGVHLSAAAEGPR</sequence>
<organism evidence="2 3">
    <name type="scientific">Pseudonocardia tropica</name>
    <dbReference type="NCBI Taxonomy" id="681289"/>
    <lineage>
        <taxon>Bacteria</taxon>
        <taxon>Bacillati</taxon>
        <taxon>Actinomycetota</taxon>
        <taxon>Actinomycetes</taxon>
        <taxon>Pseudonocardiales</taxon>
        <taxon>Pseudonocardiaceae</taxon>
        <taxon>Pseudonocardia</taxon>
    </lineage>
</organism>
<comment type="caution">
    <text evidence="2">The sequence shown here is derived from an EMBL/GenBank/DDBJ whole genome shotgun (WGS) entry which is preliminary data.</text>
</comment>
<protein>
    <submittedName>
        <fullName evidence="2">Alpha/beta hydrolase</fullName>
    </submittedName>
</protein>
<evidence type="ECO:0000313" key="2">
    <source>
        <dbReference type="EMBL" id="MEQ3542314.1"/>
    </source>
</evidence>
<feature type="domain" description="AB hydrolase-1" evidence="1">
    <location>
        <begin position="28"/>
        <end position="262"/>
    </location>
</feature>
<dbReference type="InterPro" id="IPR029058">
    <property type="entry name" value="AB_hydrolase_fold"/>
</dbReference>